<keyword evidence="2" id="KW-1185">Reference proteome</keyword>
<organism evidence="1 2">
    <name type="scientific">Nezara viridula</name>
    <name type="common">Southern green stink bug</name>
    <name type="synonym">Cimex viridulus</name>
    <dbReference type="NCBI Taxonomy" id="85310"/>
    <lineage>
        <taxon>Eukaryota</taxon>
        <taxon>Metazoa</taxon>
        <taxon>Ecdysozoa</taxon>
        <taxon>Arthropoda</taxon>
        <taxon>Hexapoda</taxon>
        <taxon>Insecta</taxon>
        <taxon>Pterygota</taxon>
        <taxon>Neoptera</taxon>
        <taxon>Paraneoptera</taxon>
        <taxon>Hemiptera</taxon>
        <taxon>Heteroptera</taxon>
        <taxon>Panheteroptera</taxon>
        <taxon>Pentatomomorpha</taxon>
        <taxon>Pentatomoidea</taxon>
        <taxon>Pentatomidae</taxon>
        <taxon>Pentatominae</taxon>
        <taxon>Nezara</taxon>
    </lineage>
</organism>
<reference evidence="1" key="1">
    <citation type="submission" date="2022-01" db="EMBL/GenBank/DDBJ databases">
        <authorList>
            <person name="King R."/>
        </authorList>
    </citation>
    <scope>NUCLEOTIDE SEQUENCE</scope>
</reference>
<name>A0A9P0MY72_NEZVI</name>
<evidence type="ECO:0000313" key="1">
    <source>
        <dbReference type="EMBL" id="CAH1408162.1"/>
    </source>
</evidence>
<evidence type="ECO:0000313" key="2">
    <source>
        <dbReference type="Proteomes" id="UP001152798"/>
    </source>
</evidence>
<protein>
    <submittedName>
        <fullName evidence="1">Uncharacterized protein</fullName>
    </submittedName>
</protein>
<accession>A0A9P0MY72</accession>
<sequence length="71" mass="7903">MKRAVLTINTIKLAPATSYRGTAIRVGRVYQLFIVISRAGSIRLAIEEYWRGLLHYTEGIGSTEGPINILL</sequence>
<dbReference type="AlphaFoldDB" id="A0A9P0MY72"/>
<gene>
    <name evidence="1" type="ORF">NEZAVI_LOCUS15747</name>
</gene>
<dbReference type="EMBL" id="OV725083">
    <property type="protein sequence ID" value="CAH1408162.1"/>
    <property type="molecule type" value="Genomic_DNA"/>
</dbReference>
<dbReference type="Proteomes" id="UP001152798">
    <property type="component" value="Chromosome 7"/>
</dbReference>
<proteinExistence type="predicted"/>